<evidence type="ECO:0000313" key="3">
    <source>
        <dbReference type="EMBL" id="MBD8084499.1"/>
    </source>
</evidence>
<dbReference type="SUPFAM" id="SSF110296">
    <property type="entry name" value="Oligoxyloglucan reducing end-specific cellobiohydrolase"/>
    <property type="match status" value="1"/>
</dbReference>
<evidence type="ECO:0000256" key="1">
    <source>
        <dbReference type="ARBA" id="ARBA00022729"/>
    </source>
</evidence>
<dbReference type="Gene3D" id="2.130.10.10">
    <property type="entry name" value="YVTN repeat-like/Quinoprotein amine dehydrogenase"/>
    <property type="match status" value="2"/>
</dbReference>
<reference evidence="3 4" key="1">
    <citation type="submission" date="2020-09" db="EMBL/GenBank/DDBJ databases">
        <title>Genome seq and assembly of Chryseobacterium sp.</title>
        <authorList>
            <person name="Chhetri G."/>
        </authorList>
    </citation>
    <scope>NUCLEOTIDE SEQUENCE [LARGE SCALE GENOMIC DNA]</scope>
    <source>
        <strain evidence="3 4">GCR10</strain>
    </source>
</reference>
<dbReference type="CDD" id="cd15482">
    <property type="entry name" value="Sialidase_non-viral"/>
    <property type="match status" value="1"/>
</dbReference>
<organism evidence="3 4">
    <name type="scientific">Chryseobacterium caseinilyticum</name>
    <dbReference type="NCBI Taxonomy" id="2771428"/>
    <lineage>
        <taxon>Bacteria</taxon>
        <taxon>Pseudomonadati</taxon>
        <taxon>Bacteroidota</taxon>
        <taxon>Flavobacteriia</taxon>
        <taxon>Flavobacteriales</taxon>
        <taxon>Weeksellaceae</taxon>
        <taxon>Chryseobacterium group</taxon>
        <taxon>Chryseobacterium</taxon>
    </lineage>
</organism>
<feature type="domain" description="Secretion system C-terminal sorting" evidence="2">
    <location>
        <begin position="380"/>
        <end position="445"/>
    </location>
</feature>
<dbReference type="InterPro" id="IPR026444">
    <property type="entry name" value="Secre_tail"/>
</dbReference>
<sequence>MKNNFTLFFLLFAVNFFSCQTWEIQNQVFPGNYDDVADLSIVSDNNVWIYTNNNPGKFAKTINGNASWVHGQFSDITSYYTNYASNNFYTIIHLSGIDALNASVMVYYSLPVNNYAYADVWKTNDGGTTWQKKLTIDGNLGGKMVHFFNANTGFAISTNATGWQPERRYKLYRTNDGGQNWTLATDVPNTPGALVINKYTQGDAAYIWESTVSGYRILKTTDQGLTWSYIPHYFGGSQWNLTAWSDINKGIVVEQNPSTGVAKKFLRTTDGGLNWTEITSTGIPLSWIGDIAYVPGTNVLLATGQGGSITSTHGSWISTDNGNTFTTLDSNIYHKNVRCSNGGICYSGGINMTTTKSIMYKLDLSNFLKTQESKTENEGVYPNPTKGEIYIKSKKEIITASIYDLTGRLLIQSKEKNIDTSPLASGIYFLKIKFQDGTYSSEKIIRD</sequence>
<dbReference type="InterPro" id="IPR015943">
    <property type="entry name" value="WD40/YVTN_repeat-like_dom_sf"/>
</dbReference>
<protein>
    <submittedName>
        <fullName evidence="3">T9SS type A sorting domain-containing protein</fullName>
    </submittedName>
</protein>
<accession>A0ABR8ZGS2</accession>
<keyword evidence="4" id="KW-1185">Reference proteome</keyword>
<comment type="caution">
    <text evidence="3">The sequence shown here is derived from an EMBL/GenBank/DDBJ whole genome shotgun (WGS) entry which is preliminary data.</text>
</comment>
<proteinExistence type="predicted"/>
<evidence type="ECO:0000313" key="4">
    <source>
        <dbReference type="Proteomes" id="UP000637299"/>
    </source>
</evidence>
<dbReference type="RefSeq" id="WP_191738304.1">
    <property type="nucleotide sequence ID" value="NZ_JACYFS010000010.1"/>
</dbReference>
<keyword evidence="1" id="KW-0732">Signal</keyword>
<dbReference type="EMBL" id="JACYFS010000010">
    <property type="protein sequence ID" value="MBD8084499.1"/>
    <property type="molecule type" value="Genomic_DNA"/>
</dbReference>
<evidence type="ECO:0000259" key="2">
    <source>
        <dbReference type="Pfam" id="PF18962"/>
    </source>
</evidence>
<dbReference type="Proteomes" id="UP000637299">
    <property type="component" value="Unassembled WGS sequence"/>
</dbReference>
<name>A0ABR8ZGS2_9FLAO</name>
<dbReference type="Pfam" id="PF18962">
    <property type="entry name" value="Por_Secre_tail"/>
    <property type="match status" value="1"/>
</dbReference>
<gene>
    <name evidence="3" type="ORF">IC610_18990</name>
</gene>
<dbReference type="NCBIfam" id="TIGR04183">
    <property type="entry name" value="Por_Secre_tail"/>
    <property type="match status" value="1"/>
</dbReference>